<feature type="transmembrane region" description="Helical" evidence="6">
    <location>
        <begin position="91"/>
        <end position="117"/>
    </location>
</feature>
<feature type="transmembrane region" description="Helical" evidence="6">
    <location>
        <begin position="212"/>
        <end position="234"/>
    </location>
</feature>
<organism evidence="7 8">
    <name type="scientific">Microbacterium psychrotolerans</name>
    <dbReference type="NCBI Taxonomy" id="3068321"/>
    <lineage>
        <taxon>Bacteria</taxon>
        <taxon>Bacillati</taxon>
        <taxon>Actinomycetota</taxon>
        <taxon>Actinomycetes</taxon>
        <taxon>Micrococcales</taxon>
        <taxon>Microbacteriaceae</taxon>
        <taxon>Microbacterium</taxon>
    </lineage>
</organism>
<sequence length="492" mass="50980">MSLARELFRRKPVTPPAPSPGGLTRGIGTFQLAMLGVGATVGTGVFFVMHEAVPLAGPAVILSFLVAAIAAGLSAVCYAEMASAVPVSGSTYAYAYVTLGEIVAMGVAACLMLEYGVSTAAVASGWSGYLDRLVGDLFGWDIPAALTAGPLEGGIVNLPAVILVGLCALLLIRGTRESAAVNTVMVIIKLGVLLMFGAIAVTAFQADNFADFAPHGAAGVTAAAGTIFFTFIGLDAVSTAGDEVRDPQRSLPRAILIALVTVVAVYLFVAIAAVGAQPWTDFEDPGQQSAGLAVILGDVLGAAWPATVLAAGAVISIFSVTLVTLFGQTRILYSIGRDGLLPRAFARVDPRTHTPVFSTVVVAIAVALLAGFIPLSSLWDLVSMGTLVAFIVVSIGVMVLRRTRPDLPRAFRVPGYPVTPVLSILACLYLITGLGWSTYAWFAVWVAIVLAYYLLWGRRHSLLARTERETDAATAAGPPSADVDEGRGGSAT</sequence>
<evidence type="ECO:0000256" key="6">
    <source>
        <dbReference type="SAM" id="Phobius"/>
    </source>
</evidence>
<dbReference type="RefSeq" id="WP_308867466.1">
    <property type="nucleotide sequence ID" value="NZ_JAVFWO010000002.1"/>
</dbReference>
<feature type="transmembrane region" description="Helical" evidence="6">
    <location>
        <begin position="354"/>
        <end position="375"/>
    </location>
</feature>
<name>A0ABU0Z1X4_9MICO</name>
<feature type="transmembrane region" description="Helical" evidence="6">
    <location>
        <begin position="255"/>
        <end position="276"/>
    </location>
</feature>
<accession>A0ABU0Z1X4</accession>
<feature type="transmembrane region" description="Helical" evidence="6">
    <location>
        <begin position="32"/>
        <end position="49"/>
    </location>
</feature>
<keyword evidence="4 6" id="KW-0472">Membrane</keyword>
<dbReference type="PANTHER" id="PTHR43243">
    <property type="entry name" value="INNER MEMBRANE TRANSPORTER YGJI-RELATED"/>
    <property type="match status" value="1"/>
</dbReference>
<reference evidence="7 8" key="1">
    <citation type="submission" date="2023-08" db="EMBL/GenBank/DDBJ databases">
        <title>Microbacterium psychrotolerans sp. nov., a psychrotolerant bacterium isolated from soil in Heilongjiang Province, China.</title>
        <authorList>
            <person name="An P."/>
            <person name="Zhao D."/>
            <person name="Xiang H."/>
        </authorList>
    </citation>
    <scope>NUCLEOTIDE SEQUENCE [LARGE SCALE GENOMIC DNA]</scope>
    <source>
        <strain evidence="7 8">QXD-8</strain>
    </source>
</reference>
<evidence type="ECO:0000256" key="3">
    <source>
        <dbReference type="ARBA" id="ARBA00022989"/>
    </source>
</evidence>
<keyword evidence="2 6" id="KW-0812">Transmembrane</keyword>
<feature type="transmembrane region" description="Helical" evidence="6">
    <location>
        <begin position="438"/>
        <end position="456"/>
    </location>
</feature>
<protein>
    <submittedName>
        <fullName evidence="7">Amino acid permease</fullName>
    </submittedName>
</protein>
<evidence type="ECO:0000256" key="1">
    <source>
        <dbReference type="ARBA" id="ARBA00004141"/>
    </source>
</evidence>
<dbReference type="InterPro" id="IPR002293">
    <property type="entry name" value="AA/rel_permease1"/>
</dbReference>
<evidence type="ECO:0000313" key="8">
    <source>
        <dbReference type="Proteomes" id="UP001235133"/>
    </source>
</evidence>
<feature type="region of interest" description="Disordered" evidence="5">
    <location>
        <begin position="473"/>
        <end position="492"/>
    </location>
</feature>
<feature type="transmembrane region" description="Helical" evidence="6">
    <location>
        <begin position="55"/>
        <end position="79"/>
    </location>
</feature>
<dbReference type="Proteomes" id="UP001235133">
    <property type="component" value="Unassembled WGS sequence"/>
</dbReference>
<feature type="transmembrane region" description="Helical" evidence="6">
    <location>
        <begin position="413"/>
        <end position="432"/>
    </location>
</feature>
<keyword evidence="8" id="KW-1185">Reference proteome</keyword>
<feature type="transmembrane region" description="Helical" evidence="6">
    <location>
        <begin position="308"/>
        <end position="333"/>
    </location>
</feature>
<evidence type="ECO:0000256" key="2">
    <source>
        <dbReference type="ARBA" id="ARBA00022692"/>
    </source>
</evidence>
<comment type="caution">
    <text evidence="7">The sequence shown here is derived from an EMBL/GenBank/DDBJ whole genome shotgun (WGS) entry which is preliminary data.</text>
</comment>
<dbReference type="EMBL" id="JAVFWO010000002">
    <property type="protein sequence ID" value="MDQ7877995.1"/>
    <property type="molecule type" value="Genomic_DNA"/>
</dbReference>
<dbReference type="PIRSF" id="PIRSF006060">
    <property type="entry name" value="AA_transporter"/>
    <property type="match status" value="1"/>
</dbReference>
<dbReference type="Pfam" id="PF13520">
    <property type="entry name" value="AA_permease_2"/>
    <property type="match status" value="1"/>
</dbReference>
<dbReference type="Gene3D" id="1.20.1740.10">
    <property type="entry name" value="Amino acid/polyamine transporter I"/>
    <property type="match status" value="1"/>
</dbReference>
<feature type="transmembrane region" description="Helical" evidence="6">
    <location>
        <begin position="154"/>
        <end position="172"/>
    </location>
</feature>
<gene>
    <name evidence="7" type="ORF">Q9R08_08435</name>
</gene>
<dbReference type="PANTHER" id="PTHR43243:SF24">
    <property type="entry name" value="CATIONIC AMINO ACID TRANSPORT INTEGRAL MEMBRANE PROTEIN ROCE-RELATED"/>
    <property type="match status" value="1"/>
</dbReference>
<evidence type="ECO:0000256" key="5">
    <source>
        <dbReference type="SAM" id="MobiDB-lite"/>
    </source>
</evidence>
<evidence type="ECO:0000256" key="4">
    <source>
        <dbReference type="ARBA" id="ARBA00023136"/>
    </source>
</evidence>
<proteinExistence type="predicted"/>
<keyword evidence="3 6" id="KW-1133">Transmembrane helix</keyword>
<feature type="transmembrane region" description="Helical" evidence="6">
    <location>
        <begin position="381"/>
        <end position="401"/>
    </location>
</feature>
<feature type="transmembrane region" description="Helical" evidence="6">
    <location>
        <begin position="184"/>
        <end position="206"/>
    </location>
</feature>
<comment type="subcellular location">
    <subcellularLocation>
        <location evidence="1">Membrane</location>
        <topology evidence="1">Multi-pass membrane protein</topology>
    </subcellularLocation>
</comment>
<evidence type="ECO:0000313" key="7">
    <source>
        <dbReference type="EMBL" id="MDQ7877995.1"/>
    </source>
</evidence>